<accession>A0A2P4QU16</accession>
<keyword evidence="3" id="KW-1185">Reference proteome</keyword>
<evidence type="ECO:0000313" key="2">
    <source>
        <dbReference type="EMBL" id="POG81145.1"/>
    </source>
</evidence>
<reference evidence="2 3" key="2">
    <citation type="journal article" date="2018" name="New Phytol.">
        <title>High intraspecific genome diversity in the model arbuscular mycorrhizal symbiont Rhizophagus irregularis.</title>
        <authorList>
            <person name="Chen E.C.H."/>
            <person name="Morin E."/>
            <person name="Beaudet D."/>
            <person name="Noel J."/>
            <person name="Yildirir G."/>
            <person name="Ndikumana S."/>
            <person name="Charron P."/>
            <person name="St-Onge C."/>
            <person name="Giorgi J."/>
            <person name="Kruger M."/>
            <person name="Marton T."/>
            <person name="Ropars J."/>
            <person name="Grigoriev I.V."/>
            <person name="Hainaut M."/>
            <person name="Henrissat B."/>
            <person name="Roux C."/>
            <person name="Martin F."/>
            <person name="Corradi N."/>
        </authorList>
    </citation>
    <scope>NUCLEOTIDE SEQUENCE [LARGE SCALE GENOMIC DNA]</scope>
    <source>
        <strain evidence="2 3">DAOM 197198</strain>
    </source>
</reference>
<gene>
    <name evidence="2" type="ORF">GLOIN_2v1511027</name>
</gene>
<protein>
    <submittedName>
        <fullName evidence="2">Uncharacterized protein</fullName>
    </submittedName>
</protein>
<keyword evidence="1" id="KW-0812">Transmembrane</keyword>
<evidence type="ECO:0000313" key="3">
    <source>
        <dbReference type="Proteomes" id="UP000018888"/>
    </source>
</evidence>
<organism evidence="2 3">
    <name type="scientific">Rhizophagus irregularis (strain DAOM 181602 / DAOM 197198 / MUCL 43194)</name>
    <name type="common">Arbuscular mycorrhizal fungus</name>
    <name type="synonym">Glomus intraradices</name>
    <dbReference type="NCBI Taxonomy" id="747089"/>
    <lineage>
        <taxon>Eukaryota</taxon>
        <taxon>Fungi</taxon>
        <taxon>Fungi incertae sedis</taxon>
        <taxon>Mucoromycota</taxon>
        <taxon>Glomeromycotina</taxon>
        <taxon>Glomeromycetes</taxon>
        <taxon>Glomerales</taxon>
        <taxon>Glomeraceae</taxon>
        <taxon>Rhizophagus</taxon>
    </lineage>
</organism>
<evidence type="ECO:0000256" key="1">
    <source>
        <dbReference type="SAM" id="Phobius"/>
    </source>
</evidence>
<sequence>MRQGVGALELWVSFSLICCLYALEHCYVIRGFYFLFVQLDISCTSTIVQPDFNQTLHFSLFFSFLRLSVCGR</sequence>
<proteinExistence type="predicted"/>
<name>A0A2P4QU16_RHIID</name>
<dbReference type="EMBL" id="AUPC02000013">
    <property type="protein sequence ID" value="POG81145.1"/>
    <property type="molecule type" value="Genomic_DNA"/>
</dbReference>
<dbReference type="AlphaFoldDB" id="A0A2P4QU16"/>
<reference evidence="2 3" key="1">
    <citation type="journal article" date="2013" name="Proc. Natl. Acad. Sci. U.S.A.">
        <title>Genome of an arbuscular mycorrhizal fungus provides insight into the oldest plant symbiosis.</title>
        <authorList>
            <person name="Tisserant E."/>
            <person name="Malbreil M."/>
            <person name="Kuo A."/>
            <person name="Kohler A."/>
            <person name="Symeonidi A."/>
            <person name="Balestrini R."/>
            <person name="Charron P."/>
            <person name="Duensing N."/>
            <person name="Frei Dit Frey N."/>
            <person name="Gianinazzi-Pearson V."/>
            <person name="Gilbert L.B."/>
            <person name="Handa Y."/>
            <person name="Herr J.R."/>
            <person name="Hijri M."/>
            <person name="Koul R."/>
            <person name="Kawaguchi M."/>
            <person name="Krajinski F."/>
            <person name="Lammers P.J."/>
            <person name="Masclaux F.G."/>
            <person name="Murat C."/>
            <person name="Morin E."/>
            <person name="Ndikumana S."/>
            <person name="Pagni M."/>
            <person name="Petitpierre D."/>
            <person name="Requena N."/>
            <person name="Rosikiewicz P."/>
            <person name="Riley R."/>
            <person name="Saito K."/>
            <person name="San Clemente H."/>
            <person name="Shapiro H."/>
            <person name="van Tuinen D."/>
            <person name="Becard G."/>
            <person name="Bonfante P."/>
            <person name="Paszkowski U."/>
            <person name="Shachar-Hill Y.Y."/>
            <person name="Tuskan G.A."/>
            <person name="Young P.W."/>
            <person name="Sanders I.R."/>
            <person name="Henrissat B."/>
            <person name="Rensing S.A."/>
            <person name="Grigoriev I.V."/>
            <person name="Corradi N."/>
            <person name="Roux C."/>
            <person name="Martin F."/>
        </authorList>
    </citation>
    <scope>NUCLEOTIDE SEQUENCE [LARGE SCALE GENOMIC DNA]</scope>
    <source>
        <strain evidence="2 3">DAOM 197198</strain>
    </source>
</reference>
<dbReference type="Proteomes" id="UP000018888">
    <property type="component" value="Unassembled WGS sequence"/>
</dbReference>
<comment type="caution">
    <text evidence="2">The sequence shown here is derived from an EMBL/GenBank/DDBJ whole genome shotgun (WGS) entry which is preliminary data.</text>
</comment>
<feature type="transmembrane region" description="Helical" evidence="1">
    <location>
        <begin position="6"/>
        <end position="23"/>
    </location>
</feature>
<keyword evidence="1" id="KW-0472">Membrane</keyword>
<keyword evidence="1" id="KW-1133">Transmembrane helix</keyword>